<evidence type="ECO:0000256" key="1">
    <source>
        <dbReference type="SAM" id="MobiDB-lite"/>
    </source>
</evidence>
<proteinExistence type="predicted"/>
<gene>
    <name evidence="2" type="ORF">LCGC14_1185650</name>
</gene>
<reference evidence="2" key="1">
    <citation type="journal article" date="2015" name="Nature">
        <title>Complex archaea that bridge the gap between prokaryotes and eukaryotes.</title>
        <authorList>
            <person name="Spang A."/>
            <person name="Saw J.H."/>
            <person name="Jorgensen S.L."/>
            <person name="Zaremba-Niedzwiedzka K."/>
            <person name="Martijn J."/>
            <person name="Lind A.E."/>
            <person name="van Eijk R."/>
            <person name="Schleper C."/>
            <person name="Guy L."/>
            <person name="Ettema T.J."/>
        </authorList>
    </citation>
    <scope>NUCLEOTIDE SEQUENCE</scope>
</reference>
<accession>A0A0F9PRA4</accession>
<feature type="compositionally biased region" description="Low complexity" evidence="1">
    <location>
        <begin position="125"/>
        <end position="137"/>
    </location>
</feature>
<sequence length="144" mass="16507">MLAISLISTRRRCRGSFTKPRARYARLSAFYCWDTLFSYAYNLAQRQPVFPPPSPGFQVSKLFFLANLFFFRFLFTLKHSQPKHVLQENESSRNLNFFPLPHFPTPTPFFSFQAVSPRSLRGARARTATANTTAKGAPSAHLQK</sequence>
<dbReference type="EMBL" id="LAZR01005973">
    <property type="protein sequence ID" value="KKM95692.1"/>
    <property type="molecule type" value="Genomic_DNA"/>
</dbReference>
<evidence type="ECO:0000313" key="2">
    <source>
        <dbReference type="EMBL" id="KKM95692.1"/>
    </source>
</evidence>
<protein>
    <submittedName>
        <fullName evidence="2">Uncharacterized protein</fullName>
    </submittedName>
</protein>
<feature type="region of interest" description="Disordered" evidence="1">
    <location>
        <begin position="124"/>
        <end position="144"/>
    </location>
</feature>
<organism evidence="2">
    <name type="scientific">marine sediment metagenome</name>
    <dbReference type="NCBI Taxonomy" id="412755"/>
    <lineage>
        <taxon>unclassified sequences</taxon>
        <taxon>metagenomes</taxon>
        <taxon>ecological metagenomes</taxon>
    </lineage>
</organism>
<comment type="caution">
    <text evidence="2">The sequence shown here is derived from an EMBL/GenBank/DDBJ whole genome shotgun (WGS) entry which is preliminary data.</text>
</comment>
<dbReference type="AlphaFoldDB" id="A0A0F9PRA4"/>
<name>A0A0F9PRA4_9ZZZZ</name>